<comment type="caution">
    <text evidence="8">The sequence shown here is derived from an EMBL/GenBank/DDBJ whole genome shotgun (WGS) entry which is preliminary data.</text>
</comment>
<evidence type="ECO:0000256" key="3">
    <source>
        <dbReference type="ARBA" id="ARBA00022448"/>
    </source>
</evidence>
<reference evidence="8 9" key="1">
    <citation type="submission" date="2020-02" db="EMBL/GenBank/DDBJ databases">
        <title>Draft genome sequence of Haematococcus lacustris strain NIES-144.</title>
        <authorList>
            <person name="Morimoto D."/>
            <person name="Nakagawa S."/>
            <person name="Yoshida T."/>
            <person name="Sawayama S."/>
        </authorList>
    </citation>
    <scope>NUCLEOTIDE SEQUENCE [LARGE SCALE GENOMIC DNA]</scope>
    <source>
        <strain evidence="8 9">NIES-144</strain>
    </source>
</reference>
<evidence type="ECO:0000256" key="5">
    <source>
        <dbReference type="ARBA" id="ARBA00022927"/>
    </source>
</evidence>
<keyword evidence="9" id="KW-1185">Reference proteome</keyword>
<dbReference type="AlphaFoldDB" id="A0A699ZJL2"/>
<evidence type="ECO:0000313" key="9">
    <source>
        <dbReference type="Proteomes" id="UP000485058"/>
    </source>
</evidence>
<keyword evidence="3 7" id="KW-0813">Transport</keyword>
<dbReference type="GO" id="GO:0005774">
    <property type="term" value="C:vacuolar membrane"/>
    <property type="evidence" value="ECO:0007669"/>
    <property type="project" value="TreeGrafter"/>
</dbReference>
<evidence type="ECO:0000256" key="2">
    <source>
        <dbReference type="ARBA" id="ARBA00010050"/>
    </source>
</evidence>
<dbReference type="GO" id="GO:0005483">
    <property type="term" value="F:soluble NSF attachment protein activity"/>
    <property type="evidence" value="ECO:0007669"/>
    <property type="project" value="UniProtKB-ARBA"/>
</dbReference>
<comment type="similarity">
    <text evidence="2 7">Belongs to the SNAP family.</text>
</comment>
<evidence type="ECO:0000256" key="1">
    <source>
        <dbReference type="ARBA" id="ARBA00004170"/>
    </source>
</evidence>
<sequence>MADYAAKGDDFKKQAEKKLKGFGFFGNKYEDAVELLEKAANNYKLGKCWNDAVDAYTKLAECQLKCDSKHEAASAYVEAAKVAAKTQPQLSTELLQKAVGIYTDMGRLNMAARQLKEIGEITEKSGPKAESITFYEQAADLFETEGSTSEATKCRLKIAEFSAEAGQYGKAVQIYEDAAKRAVENNLLKFSARGYLLNAGICGLCYLRVDDIEAKIDKYRDIDLQFGGSREDMLMQGLLEAFRKGDDSMFATHLSEFDSVIKLDAWKTRILLAAKRRLQDMAGAAEESEDELI</sequence>
<dbReference type="EMBL" id="BLLF01001516">
    <property type="protein sequence ID" value="GFH19759.1"/>
    <property type="molecule type" value="Genomic_DNA"/>
</dbReference>
<dbReference type="FunFam" id="1.25.40.10:FF:000049">
    <property type="entry name" value="Alpha-soluble NSF attachment protein-like"/>
    <property type="match status" value="1"/>
</dbReference>
<dbReference type="SUPFAM" id="SSF48452">
    <property type="entry name" value="TPR-like"/>
    <property type="match status" value="1"/>
</dbReference>
<feature type="non-terminal residue" evidence="8">
    <location>
        <position position="1"/>
    </location>
</feature>
<dbReference type="InterPro" id="IPR011990">
    <property type="entry name" value="TPR-like_helical_dom_sf"/>
</dbReference>
<dbReference type="CDD" id="cd15832">
    <property type="entry name" value="SNAP"/>
    <property type="match status" value="1"/>
</dbReference>
<dbReference type="PRINTS" id="PR00448">
    <property type="entry name" value="NSFATTACHMNT"/>
</dbReference>
<gene>
    <name evidence="8" type="ORF">HaLaN_16766</name>
</gene>
<dbReference type="GO" id="GO:0035494">
    <property type="term" value="P:SNARE complex disassembly"/>
    <property type="evidence" value="ECO:0007669"/>
    <property type="project" value="TreeGrafter"/>
</dbReference>
<dbReference type="PANTHER" id="PTHR13768">
    <property type="entry name" value="SOLUBLE NSF ATTACHMENT PROTEIN SNAP"/>
    <property type="match status" value="1"/>
</dbReference>
<name>A0A699ZJL2_HAELA</name>
<keyword evidence="5 7" id="KW-0653">Protein transport</keyword>
<organism evidence="8 9">
    <name type="scientific">Haematococcus lacustris</name>
    <name type="common">Green alga</name>
    <name type="synonym">Haematococcus pluvialis</name>
    <dbReference type="NCBI Taxonomy" id="44745"/>
    <lineage>
        <taxon>Eukaryota</taxon>
        <taxon>Viridiplantae</taxon>
        <taxon>Chlorophyta</taxon>
        <taxon>core chlorophytes</taxon>
        <taxon>Chlorophyceae</taxon>
        <taxon>CS clade</taxon>
        <taxon>Chlamydomonadales</taxon>
        <taxon>Haematococcaceae</taxon>
        <taxon>Haematococcus</taxon>
    </lineage>
</organism>
<evidence type="ECO:0000256" key="7">
    <source>
        <dbReference type="RuleBase" id="RU367013"/>
    </source>
</evidence>
<dbReference type="GO" id="GO:0006886">
    <property type="term" value="P:intracellular protein transport"/>
    <property type="evidence" value="ECO:0007669"/>
    <property type="project" value="UniProtKB-UniRule"/>
</dbReference>
<dbReference type="GO" id="GO:0019905">
    <property type="term" value="F:syntaxin binding"/>
    <property type="evidence" value="ECO:0007669"/>
    <property type="project" value="TreeGrafter"/>
</dbReference>
<evidence type="ECO:0000256" key="4">
    <source>
        <dbReference type="ARBA" id="ARBA00022892"/>
    </source>
</evidence>
<comment type="function">
    <text evidence="7">Required for vesicular transport between the endoplasmic reticulum and the Golgi apparatus.</text>
</comment>
<dbReference type="GO" id="GO:0031201">
    <property type="term" value="C:SNARE complex"/>
    <property type="evidence" value="ECO:0007669"/>
    <property type="project" value="TreeGrafter"/>
</dbReference>
<dbReference type="Pfam" id="PF14938">
    <property type="entry name" value="SNAP"/>
    <property type="match status" value="1"/>
</dbReference>
<comment type="subcellular location">
    <subcellularLocation>
        <location evidence="1 7">Membrane</location>
        <topology evidence="1 7">Peripheral membrane protein</topology>
    </subcellularLocation>
</comment>
<evidence type="ECO:0000256" key="6">
    <source>
        <dbReference type="ARBA" id="ARBA00023136"/>
    </source>
</evidence>
<dbReference type="InterPro" id="IPR000744">
    <property type="entry name" value="NSF_attach"/>
</dbReference>
<evidence type="ECO:0008006" key="10">
    <source>
        <dbReference type="Google" id="ProtNLM"/>
    </source>
</evidence>
<keyword evidence="4 7" id="KW-0931">ER-Golgi transport</keyword>
<proteinExistence type="inferred from homology"/>
<evidence type="ECO:0000313" key="8">
    <source>
        <dbReference type="EMBL" id="GFH19759.1"/>
    </source>
</evidence>
<accession>A0A699ZJL2</accession>
<protein>
    <recommendedName>
        <fullName evidence="10">Alpha-soluble NSF attachment protein</fullName>
    </recommendedName>
</protein>
<keyword evidence="6 7" id="KW-0472">Membrane</keyword>
<dbReference type="PANTHER" id="PTHR13768:SF8">
    <property type="entry name" value="ALPHA-SOLUBLE NSF ATTACHMENT PROTEIN"/>
    <property type="match status" value="1"/>
</dbReference>
<dbReference type="Proteomes" id="UP000485058">
    <property type="component" value="Unassembled WGS sequence"/>
</dbReference>
<dbReference type="Gene3D" id="1.25.40.10">
    <property type="entry name" value="Tetratricopeptide repeat domain"/>
    <property type="match status" value="1"/>
</dbReference>